<dbReference type="RefSeq" id="WP_235906069.1">
    <property type="nucleotide sequence ID" value="NZ_BKCF01000001.1"/>
</dbReference>
<evidence type="ECO:0000313" key="4">
    <source>
        <dbReference type="Proteomes" id="UP000326994"/>
    </source>
</evidence>
<dbReference type="PROSITE" id="PS51257">
    <property type="entry name" value="PROKAR_LIPOPROTEIN"/>
    <property type="match status" value="1"/>
</dbReference>
<evidence type="ECO:0000256" key="2">
    <source>
        <dbReference type="SAM" id="SignalP"/>
    </source>
</evidence>
<organism evidence="3 4">
    <name type="scientific">Patiriisocius marinistellae</name>
    <dbReference type="NCBI Taxonomy" id="2494560"/>
    <lineage>
        <taxon>Bacteria</taxon>
        <taxon>Pseudomonadati</taxon>
        <taxon>Bacteroidota</taxon>
        <taxon>Flavobacteriia</taxon>
        <taxon>Flavobacteriales</taxon>
        <taxon>Flavobacteriaceae</taxon>
        <taxon>Patiriisocius</taxon>
    </lineage>
</organism>
<feature type="signal peptide" evidence="2">
    <location>
        <begin position="1"/>
        <end position="23"/>
    </location>
</feature>
<proteinExistence type="predicted"/>
<evidence type="ECO:0000256" key="1">
    <source>
        <dbReference type="SAM" id="MobiDB-lite"/>
    </source>
</evidence>
<name>A0A5J4FTI1_9FLAO</name>
<feature type="region of interest" description="Disordered" evidence="1">
    <location>
        <begin position="84"/>
        <end position="115"/>
    </location>
</feature>
<feature type="compositionally biased region" description="Low complexity" evidence="1">
    <location>
        <begin position="93"/>
        <end position="102"/>
    </location>
</feature>
<keyword evidence="4" id="KW-1185">Reference proteome</keyword>
<gene>
    <name evidence="3" type="ORF">ULMS_13050</name>
</gene>
<feature type="compositionally biased region" description="Acidic residues" evidence="1">
    <location>
        <begin position="103"/>
        <end position="115"/>
    </location>
</feature>
<dbReference type="Proteomes" id="UP000326994">
    <property type="component" value="Unassembled WGS sequence"/>
</dbReference>
<comment type="caution">
    <text evidence="3">The sequence shown here is derived from an EMBL/GenBank/DDBJ whole genome shotgun (WGS) entry which is preliminary data.</text>
</comment>
<keyword evidence="2" id="KW-0732">Signal</keyword>
<dbReference type="EMBL" id="BKCF01000001">
    <property type="protein sequence ID" value="GEQ85797.1"/>
    <property type="molecule type" value="Genomic_DNA"/>
</dbReference>
<feature type="chain" id="PRO_5023937907" description="Lipocalin-like domain-containing protein" evidence="2">
    <location>
        <begin position="24"/>
        <end position="164"/>
    </location>
</feature>
<accession>A0A5J4FTI1</accession>
<sequence length="164" mass="17706">MKNLILKSSLILFVFAGTLISCGNDDEDNNNSTNQTSADQTTAIAQNGTWRITYFFDTDTDETSDFAGINFTFNSDGSVNASGNGMLQDGTWSVSDNSGNSSNDDDGNSTSDDDFNLFFPVPESSIFEDLNDDWDFVSVSETKIALTDVSGGNGGTDFLTFEKN</sequence>
<evidence type="ECO:0000313" key="3">
    <source>
        <dbReference type="EMBL" id="GEQ85797.1"/>
    </source>
</evidence>
<dbReference type="AlphaFoldDB" id="A0A5J4FTI1"/>
<evidence type="ECO:0008006" key="5">
    <source>
        <dbReference type="Google" id="ProtNLM"/>
    </source>
</evidence>
<protein>
    <recommendedName>
        <fullName evidence="5">Lipocalin-like domain-containing protein</fullName>
    </recommendedName>
</protein>
<reference evidence="3 4" key="1">
    <citation type="submission" date="2019-08" db="EMBL/GenBank/DDBJ databases">
        <title>Ulvibacter marinistellae sp. nov., isolated from a starfish, Patiria pectinifera.</title>
        <authorList>
            <person name="Kawano K."/>
            <person name="Ushijima N."/>
            <person name="Kihara M."/>
            <person name="Itoh H."/>
        </authorList>
    </citation>
    <scope>NUCLEOTIDE SEQUENCE [LARGE SCALE GENOMIC DNA]</scope>
    <source>
        <strain evidence="3 4">KK4</strain>
    </source>
</reference>